<evidence type="ECO:0000313" key="4">
    <source>
        <dbReference type="Proteomes" id="UP000198977"/>
    </source>
</evidence>
<dbReference type="InterPro" id="IPR011041">
    <property type="entry name" value="Quinoprot_gluc/sorb_DH_b-prop"/>
</dbReference>
<dbReference type="STRING" id="74348.SAMN04488523_12611"/>
<organism evidence="3 4">
    <name type="scientific">Sulfitobacter brevis</name>
    <dbReference type="NCBI Taxonomy" id="74348"/>
    <lineage>
        <taxon>Bacteria</taxon>
        <taxon>Pseudomonadati</taxon>
        <taxon>Pseudomonadota</taxon>
        <taxon>Alphaproteobacteria</taxon>
        <taxon>Rhodobacterales</taxon>
        <taxon>Roseobacteraceae</taxon>
        <taxon>Sulfitobacter</taxon>
    </lineage>
</organism>
<sequence length="467" mass="50449">MFKLIATCTTAMLLGTTVLAQEAPMTVDQVARPGGTIPGNPEIQLVQVASGFLDPTNVANAGDGSGRIFVTERAGRIKIVDKDGNVQEDPFLDLTAINPLGSDVQTGFVEQGLYSVAFDPKYSENGHFYVHYASLPFNGDGMIVRFTVDPASPDVVSPERTNETAKVIMRIEQPWYNHNGGQIEFGPDGMLYIGSGDGGWEGDPYEAGQDLTTRLGKILRIDVNTEDAPYKIPADNPYAGASSERLMQLFGITEEQFSQIKTRSLPEIWSYGVRNPYEFSFDPKSGDMYIADVGQNHWEEIIYEKAGDGGHNYGWPRMEAAFCHPMIGDPAESECSIVGTLPAAMYPHNTAFPGAPEDTTSAGCSVQGFGVANYGGMDGVYLAGDWCSGRVFGLASDAAGWQFQELMQTGMQFTAGGYDEEDNVLIVNANNFYLADQGPDTNPPGSLWRVMAASDVPEGATLAKQAK</sequence>
<dbReference type="PANTHER" id="PTHR19328">
    <property type="entry name" value="HEDGEHOG-INTERACTING PROTEIN"/>
    <property type="match status" value="1"/>
</dbReference>
<dbReference type="InterPro" id="IPR011042">
    <property type="entry name" value="6-blade_b-propeller_TolB-like"/>
</dbReference>
<evidence type="ECO:0000256" key="1">
    <source>
        <dbReference type="SAM" id="SignalP"/>
    </source>
</evidence>
<dbReference type="SUPFAM" id="SSF50952">
    <property type="entry name" value="Soluble quinoprotein glucose dehydrogenase"/>
    <property type="match status" value="1"/>
</dbReference>
<dbReference type="EMBL" id="FOMW01000026">
    <property type="protein sequence ID" value="SFF18084.1"/>
    <property type="molecule type" value="Genomic_DNA"/>
</dbReference>
<keyword evidence="1" id="KW-0732">Signal</keyword>
<gene>
    <name evidence="3" type="ORF">SAMN04488523_12611</name>
</gene>
<reference evidence="4" key="1">
    <citation type="submission" date="2016-10" db="EMBL/GenBank/DDBJ databases">
        <authorList>
            <person name="Varghese N."/>
            <person name="Submissions S."/>
        </authorList>
    </citation>
    <scope>NUCLEOTIDE SEQUENCE [LARGE SCALE GENOMIC DNA]</scope>
    <source>
        <strain evidence="4">DSM 11443</strain>
    </source>
</reference>
<feature type="domain" description="Glucose/Sorbosone dehydrogenase" evidence="2">
    <location>
        <begin position="55"/>
        <end position="319"/>
    </location>
</feature>
<keyword evidence="4" id="KW-1185">Reference proteome</keyword>
<name>A0A1I2GJK8_9RHOB</name>
<dbReference type="PANTHER" id="PTHR19328:SF75">
    <property type="entry name" value="ALDOSE SUGAR DEHYDROGENASE YLII"/>
    <property type="match status" value="1"/>
</dbReference>
<dbReference type="AlphaFoldDB" id="A0A1I2GJK8"/>
<protein>
    <submittedName>
        <fullName evidence="3">Glucose / Sorbosone dehydrogenase</fullName>
    </submittedName>
</protein>
<dbReference type="RefSeq" id="WP_093925447.1">
    <property type="nucleotide sequence ID" value="NZ_FOMW01000026.1"/>
</dbReference>
<dbReference type="OrthoDB" id="9770043at2"/>
<feature type="chain" id="PRO_5011623933" evidence="1">
    <location>
        <begin position="21"/>
        <end position="467"/>
    </location>
</feature>
<dbReference type="Proteomes" id="UP000198977">
    <property type="component" value="Unassembled WGS sequence"/>
</dbReference>
<accession>A0A1I2GJK8</accession>
<dbReference type="InterPro" id="IPR012938">
    <property type="entry name" value="Glc/Sorbosone_DH"/>
</dbReference>
<dbReference type="Pfam" id="PF07995">
    <property type="entry name" value="GSDH"/>
    <property type="match status" value="1"/>
</dbReference>
<evidence type="ECO:0000259" key="2">
    <source>
        <dbReference type="Pfam" id="PF07995"/>
    </source>
</evidence>
<evidence type="ECO:0000313" key="3">
    <source>
        <dbReference type="EMBL" id="SFF18084.1"/>
    </source>
</evidence>
<dbReference type="Gene3D" id="2.120.10.30">
    <property type="entry name" value="TolB, C-terminal domain"/>
    <property type="match status" value="1"/>
</dbReference>
<feature type="signal peptide" evidence="1">
    <location>
        <begin position="1"/>
        <end position="20"/>
    </location>
</feature>
<proteinExistence type="predicted"/>